<dbReference type="GO" id="GO:0016192">
    <property type="term" value="P:vesicle-mediated transport"/>
    <property type="evidence" value="ECO:0007669"/>
    <property type="project" value="UniProtKB-KW"/>
</dbReference>
<dbReference type="GO" id="GO:0015031">
    <property type="term" value="P:protein transport"/>
    <property type="evidence" value="ECO:0007669"/>
    <property type="project" value="UniProtKB-KW"/>
</dbReference>
<dbReference type="SUPFAM" id="SSF50978">
    <property type="entry name" value="WD40 repeat-like"/>
    <property type="match status" value="1"/>
</dbReference>
<dbReference type="InterPro" id="IPR036322">
    <property type="entry name" value="WD40_repeat_dom_sf"/>
</dbReference>
<evidence type="ECO:0000256" key="6">
    <source>
        <dbReference type="ARBA" id="ARBA00022824"/>
    </source>
</evidence>
<keyword evidence="7" id="KW-0931">ER-Golgi transport</keyword>
<dbReference type="InterPro" id="IPR019775">
    <property type="entry name" value="WD40_repeat_CS"/>
</dbReference>
<keyword evidence="13" id="KW-1185">Reference proteome</keyword>
<evidence type="ECO:0000256" key="2">
    <source>
        <dbReference type="ARBA" id="ARBA00009358"/>
    </source>
</evidence>
<keyword evidence="8" id="KW-0653">Protein transport</keyword>
<keyword evidence="5" id="KW-0677">Repeat</keyword>
<feature type="compositionally biased region" description="Low complexity" evidence="10">
    <location>
        <begin position="717"/>
        <end position="735"/>
    </location>
</feature>
<dbReference type="Gene3D" id="2.130.10.10">
    <property type="entry name" value="YVTN repeat-like/Quinoprotein amine dehydrogenase"/>
    <property type="match status" value="1"/>
</dbReference>
<evidence type="ECO:0000256" key="7">
    <source>
        <dbReference type="ARBA" id="ARBA00022892"/>
    </source>
</evidence>
<dbReference type="PROSITE" id="PS50082">
    <property type="entry name" value="WD_REPEATS_2"/>
    <property type="match status" value="1"/>
</dbReference>
<dbReference type="PANTHER" id="PTHR13923">
    <property type="entry name" value="SEC31-RELATED PROTEIN"/>
    <property type="match status" value="1"/>
</dbReference>
<evidence type="ECO:0000256" key="3">
    <source>
        <dbReference type="ARBA" id="ARBA00022448"/>
    </source>
</evidence>
<feature type="region of interest" description="Disordered" evidence="10">
    <location>
        <begin position="630"/>
        <end position="682"/>
    </location>
</feature>
<accession>A0ABC8WRT6</accession>
<proteinExistence type="inferred from homology"/>
<dbReference type="PROSITE" id="PS50294">
    <property type="entry name" value="WD_REPEATS_REGION"/>
    <property type="match status" value="1"/>
</dbReference>
<feature type="region of interest" description="Disordered" evidence="10">
    <location>
        <begin position="703"/>
        <end position="744"/>
    </location>
</feature>
<evidence type="ECO:0000256" key="4">
    <source>
        <dbReference type="ARBA" id="ARBA00022574"/>
    </source>
</evidence>
<reference evidence="13" key="1">
    <citation type="submission" date="2024-06" db="EMBL/GenBank/DDBJ databases">
        <authorList>
            <person name="Ryan C."/>
        </authorList>
    </citation>
    <scope>NUCLEOTIDE SEQUENCE [LARGE SCALE GENOMIC DNA]</scope>
</reference>
<feature type="domain" description="Sec16 Sec23-binding" evidence="11">
    <location>
        <begin position="405"/>
        <end position="603"/>
    </location>
</feature>
<feature type="compositionally biased region" description="Polar residues" evidence="10">
    <location>
        <begin position="661"/>
        <end position="674"/>
    </location>
</feature>
<organism evidence="12 13">
    <name type="scientific">Urochloa decumbens</name>
    <dbReference type="NCBI Taxonomy" id="240449"/>
    <lineage>
        <taxon>Eukaryota</taxon>
        <taxon>Viridiplantae</taxon>
        <taxon>Streptophyta</taxon>
        <taxon>Embryophyta</taxon>
        <taxon>Tracheophyta</taxon>
        <taxon>Spermatophyta</taxon>
        <taxon>Magnoliopsida</taxon>
        <taxon>Liliopsida</taxon>
        <taxon>Poales</taxon>
        <taxon>Poaceae</taxon>
        <taxon>PACMAD clade</taxon>
        <taxon>Panicoideae</taxon>
        <taxon>Panicodae</taxon>
        <taxon>Paniceae</taxon>
        <taxon>Melinidinae</taxon>
        <taxon>Urochloa</taxon>
    </lineage>
</organism>
<dbReference type="InterPro" id="IPR015943">
    <property type="entry name" value="WD40/YVTN_repeat-like_dom_sf"/>
</dbReference>
<comment type="subcellular location">
    <subcellularLocation>
        <location evidence="1">Endoplasmic reticulum</location>
    </subcellularLocation>
</comment>
<evidence type="ECO:0000313" key="12">
    <source>
        <dbReference type="EMBL" id="CAL4914460.1"/>
    </source>
</evidence>
<evidence type="ECO:0000259" key="11">
    <source>
        <dbReference type="Pfam" id="PF12931"/>
    </source>
</evidence>
<dbReference type="GO" id="GO:0005783">
    <property type="term" value="C:endoplasmic reticulum"/>
    <property type="evidence" value="ECO:0007669"/>
    <property type="project" value="UniProtKB-SubCell"/>
</dbReference>
<comment type="similarity">
    <text evidence="2">Belongs to the WD repeat SEC31 family.</text>
</comment>
<protein>
    <recommendedName>
        <fullName evidence="11">Sec16 Sec23-binding domain-containing protein</fullName>
    </recommendedName>
</protein>
<dbReference type="PANTHER" id="PTHR13923:SF11">
    <property type="entry name" value="SECRETORY 31, ISOFORM D"/>
    <property type="match status" value="1"/>
</dbReference>
<evidence type="ECO:0000313" key="13">
    <source>
        <dbReference type="Proteomes" id="UP001497457"/>
    </source>
</evidence>
<keyword evidence="6" id="KW-0256">Endoplasmic reticulum</keyword>
<dbReference type="PROSITE" id="PS00678">
    <property type="entry name" value="WD_REPEATS_1"/>
    <property type="match status" value="1"/>
</dbReference>
<keyword evidence="4 9" id="KW-0853">WD repeat</keyword>
<dbReference type="Pfam" id="PF00400">
    <property type="entry name" value="WD40"/>
    <property type="match status" value="1"/>
</dbReference>
<gene>
    <name evidence="12" type="ORF">URODEC1_LOCUS16923</name>
</gene>
<dbReference type="Proteomes" id="UP001497457">
    <property type="component" value="Chromosome 13rd"/>
</dbReference>
<feature type="compositionally biased region" description="Low complexity" evidence="10">
    <location>
        <begin position="631"/>
        <end position="649"/>
    </location>
</feature>
<evidence type="ECO:0000256" key="8">
    <source>
        <dbReference type="ARBA" id="ARBA00022927"/>
    </source>
</evidence>
<dbReference type="Gene3D" id="1.20.940.10">
    <property type="entry name" value="Functional domain of the splicing factor Prp18"/>
    <property type="match status" value="1"/>
</dbReference>
<dbReference type="FunFam" id="1.25.40.1030:FF:000004">
    <property type="entry name" value="Protein transport protein SEC31 homolog B"/>
    <property type="match status" value="1"/>
</dbReference>
<evidence type="ECO:0000256" key="1">
    <source>
        <dbReference type="ARBA" id="ARBA00004240"/>
    </source>
</evidence>
<dbReference type="InterPro" id="IPR040251">
    <property type="entry name" value="SEC31-like"/>
</dbReference>
<sequence>MECIKSVQRAALAALPPDGAPYLAAGTVAGAVDADFSSASTVELFGLDFRSDAADLPLLASAPTPDRFYCLRWSRPLAPGAGSLGLGLLAGGLGDGTVALWNPRAMISSEGEGADDAMVARLEKHKGPVRGLEFSEFRPHMLATGADDGEVIVWDLKNPAIPAVCCQLKNTGSFAQSEISYISWNPQHSHILASTSYNGITVNTRVQSPKWLKCPAGASFGFGSKFVSFHPTASPQAGVASKSEVHVHSLVTEQSLLSRSTEFEADIQDGEKISLRALCDKKSKGSLSEEERETWGFLKVLLADEGTARTNLLAHLGFNALEETARDSTNELGKTLSDILNIDNDPFTGSMDARFLVDNDDGFVNNLQLSQKNLSRERNSTEGEQTLQETVEKSAMSDPSVDASIQRALVTGDYKVAVNQCISANRIADALVIAHAGGSTLWESTCNNYIRNSTSPYLKVIHAVVANDLMSLVGTCPLHSWKETLALLCTYAQGEEWTVLCNTLASRLLSVGDRLAASLCYMCAGNIDKTVEIWSHNLKSHGGTMTYINLLQDLMEKIITLALATGCKRFSASVSKLVENYAELLAGQGLLKTAMKYLELLGSDENSNELSMLKKRISFYNGANGTASPRSLAPYSSDSSSSYLANPSNHDAPFQPPGSPVQFQNGPPMSSDGSSAPPPGTVINQKFAQFVSANATRFMPSSNQSFVQRQGDPMKPSSPAQSQPESAAAPPAHSPTVHTVDSSNVPAELTPVIATLTRLFDETSKANPSKKREIEDNSRKIGALFEKLNKRDISSNVSSKLIQLCSALDNGDFAAAQHLQVVLTTSDWDECFIWLAALKRLIKARQNSKA</sequence>
<dbReference type="EMBL" id="OZ075123">
    <property type="protein sequence ID" value="CAL4914460.1"/>
    <property type="molecule type" value="Genomic_DNA"/>
</dbReference>
<evidence type="ECO:0000256" key="5">
    <source>
        <dbReference type="ARBA" id="ARBA00022737"/>
    </source>
</evidence>
<dbReference type="Gene3D" id="1.25.40.1030">
    <property type="match status" value="1"/>
</dbReference>
<reference evidence="12 13" key="2">
    <citation type="submission" date="2024-10" db="EMBL/GenBank/DDBJ databases">
        <authorList>
            <person name="Ryan C."/>
        </authorList>
    </citation>
    <scope>NUCLEOTIDE SEQUENCE [LARGE SCALE GENOMIC DNA]</scope>
</reference>
<name>A0ABC8WRT6_9POAL</name>
<keyword evidence="3" id="KW-0813">Transport</keyword>
<dbReference type="FunFam" id="1.20.940.10:FF:000003">
    <property type="entry name" value="Protein transport protein SEC31 homolog B"/>
    <property type="match status" value="1"/>
</dbReference>
<dbReference type="SMART" id="SM00320">
    <property type="entry name" value="WD40"/>
    <property type="match status" value="3"/>
</dbReference>
<dbReference type="Pfam" id="PF12931">
    <property type="entry name" value="TPR_Sec16"/>
    <property type="match status" value="1"/>
</dbReference>
<feature type="repeat" description="WD" evidence="9">
    <location>
        <begin position="122"/>
        <end position="158"/>
    </location>
</feature>
<dbReference type="AlphaFoldDB" id="A0ABC8WRT6"/>
<dbReference type="InterPro" id="IPR024298">
    <property type="entry name" value="Sec16_Sec23-bd"/>
</dbReference>
<dbReference type="InterPro" id="IPR001680">
    <property type="entry name" value="WD40_rpt"/>
</dbReference>
<evidence type="ECO:0000256" key="10">
    <source>
        <dbReference type="SAM" id="MobiDB-lite"/>
    </source>
</evidence>
<evidence type="ECO:0000256" key="9">
    <source>
        <dbReference type="PROSITE-ProRule" id="PRU00221"/>
    </source>
</evidence>